<protein>
    <recommendedName>
        <fullName evidence="12">tRNA pseudouridine 55 synthase</fullName>
        <ecNumber evidence="4">5.2.1.8</ecNumber>
        <ecNumber evidence="3">5.4.99.25</ecNumber>
    </recommendedName>
    <alternativeName>
        <fullName evidence="10">tRNA pseudouridylate synthase</fullName>
    </alternativeName>
    <alternativeName>
        <fullName evidence="11">tRNA-uridine isomerase</fullName>
    </alternativeName>
</protein>
<dbReference type="InterPro" id="IPR048742">
    <property type="entry name" value="Pus10_N_euk"/>
</dbReference>
<dbReference type="GO" id="GO:0003723">
    <property type="term" value="F:RNA binding"/>
    <property type="evidence" value="ECO:0007669"/>
    <property type="project" value="InterPro"/>
</dbReference>
<reference evidence="16" key="1">
    <citation type="journal article" date="2020" name="Fungal Divers.">
        <title>Resolving the Mortierellaceae phylogeny through synthesis of multi-gene phylogenetics and phylogenomics.</title>
        <authorList>
            <person name="Vandepol N."/>
            <person name="Liber J."/>
            <person name="Desiro A."/>
            <person name="Na H."/>
            <person name="Kennedy M."/>
            <person name="Barry K."/>
            <person name="Grigoriev I.V."/>
            <person name="Miller A.N."/>
            <person name="O'Donnell K."/>
            <person name="Stajich J.E."/>
            <person name="Bonito G."/>
        </authorList>
    </citation>
    <scope>NUCLEOTIDE SEQUENCE</scope>
    <source>
        <strain evidence="16">REB-010B</strain>
    </source>
</reference>
<accession>A0A9P6USS8</accession>
<feature type="domain" description="PPIase cyclophilin-type" evidence="15">
    <location>
        <begin position="524"/>
        <end position="671"/>
    </location>
</feature>
<dbReference type="Gene3D" id="1.25.40.10">
    <property type="entry name" value="Tetratricopeptide repeat domain"/>
    <property type="match status" value="1"/>
</dbReference>
<dbReference type="InterPro" id="IPR048741">
    <property type="entry name" value="Pus10-like_C"/>
</dbReference>
<comment type="caution">
    <text evidence="16">The sequence shown here is derived from an EMBL/GenBank/DDBJ whole genome shotgun (WGS) entry which is preliminary data.</text>
</comment>
<dbReference type="EC" id="5.4.99.25" evidence="3"/>
<evidence type="ECO:0000256" key="5">
    <source>
        <dbReference type="ARBA" id="ARBA00022694"/>
    </source>
</evidence>
<comment type="similarity">
    <text evidence="2">Belongs to the pseudouridine synthase Pus10 family.</text>
</comment>
<dbReference type="InterPro" id="IPR019734">
    <property type="entry name" value="TPR_rpt"/>
</dbReference>
<dbReference type="GO" id="GO:0003755">
    <property type="term" value="F:peptidyl-prolyl cis-trans isomerase activity"/>
    <property type="evidence" value="ECO:0007669"/>
    <property type="project" value="UniProtKB-KW"/>
</dbReference>
<dbReference type="Proteomes" id="UP000738325">
    <property type="component" value="Unassembled WGS sequence"/>
</dbReference>
<dbReference type="Gene3D" id="2.40.100.10">
    <property type="entry name" value="Cyclophilin-like"/>
    <property type="match status" value="1"/>
</dbReference>
<dbReference type="FunFam" id="3.30.70.2510:FF:000001">
    <property type="entry name" value="tRNA pseudouridine synthase Pus10"/>
    <property type="match status" value="1"/>
</dbReference>
<evidence type="ECO:0000256" key="14">
    <source>
        <dbReference type="SAM" id="MobiDB-lite"/>
    </source>
</evidence>
<keyword evidence="6" id="KW-0677">Repeat</keyword>
<dbReference type="PROSITE" id="PS00170">
    <property type="entry name" value="CSA_PPIASE_1"/>
    <property type="match status" value="1"/>
</dbReference>
<gene>
    <name evidence="16" type="ORF">BGZ99_006156</name>
</gene>
<evidence type="ECO:0000256" key="7">
    <source>
        <dbReference type="ARBA" id="ARBA00022803"/>
    </source>
</evidence>
<dbReference type="GO" id="GO:0042026">
    <property type="term" value="P:protein refolding"/>
    <property type="evidence" value="ECO:0007669"/>
    <property type="project" value="UniProtKB-ARBA"/>
</dbReference>
<dbReference type="FunFam" id="3.30.70.3190:FF:000001">
    <property type="entry name" value="tRNA pseudouridine synthase Pus10"/>
    <property type="match status" value="1"/>
</dbReference>
<dbReference type="AlphaFoldDB" id="A0A9P6USS8"/>
<dbReference type="GO" id="GO:0031119">
    <property type="term" value="P:tRNA pseudouridine synthesis"/>
    <property type="evidence" value="ECO:0007669"/>
    <property type="project" value="TreeGrafter"/>
</dbReference>
<feature type="repeat" description="TPR" evidence="13">
    <location>
        <begin position="709"/>
        <end position="742"/>
    </location>
</feature>
<dbReference type="FunFam" id="2.40.100.10:FF:000025">
    <property type="entry name" value="Peptidyl-prolyl cis-trans isomerase CYP19-2"/>
    <property type="match status" value="1"/>
</dbReference>
<dbReference type="InterPro" id="IPR020892">
    <property type="entry name" value="Cyclophilin-type_PPIase_CS"/>
</dbReference>
<keyword evidence="7 13" id="KW-0802">TPR repeat</keyword>
<proteinExistence type="inferred from homology"/>
<dbReference type="Pfam" id="PF21238">
    <property type="entry name" value="Pus10_C"/>
    <property type="match status" value="1"/>
</dbReference>
<dbReference type="SUPFAM" id="SSF50891">
    <property type="entry name" value="Cyclophilin-like"/>
    <property type="match status" value="1"/>
</dbReference>
<evidence type="ECO:0000313" key="16">
    <source>
        <dbReference type="EMBL" id="KAG0317691.1"/>
    </source>
</evidence>
<dbReference type="SUPFAM" id="SSF48452">
    <property type="entry name" value="TPR-like"/>
    <property type="match status" value="1"/>
</dbReference>
<dbReference type="InterPro" id="IPR029000">
    <property type="entry name" value="Cyclophilin-like_dom_sf"/>
</dbReference>
<evidence type="ECO:0000256" key="9">
    <source>
        <dbReference type="ARBA" id="ARBA00023235"/>
    </source>
</evidence>
<evidence type="ECO:0000256" key="2">
    <source>
        <dbReference type="ARBA" id="ARBA00009652"/>
    </source>
</evidence>
<dbReference type="PROSITE" id="PS50005">
    <property type="entry name" value="TPR"/>
    <property type="match status" value="2"/>
</dbReference>
<dbReference type="FunFam" id="1.25.40.10:FF:000029">
    <property type="entry name" value="peptidyl-prolyl cis-trans isomerase D"/>
    <property type="match status" value="1"/>
</dbReference>
<dbReference type="SMART" id="SM00028">
    <property type="entry name" value="TPR"/>
    <property type="match status" value="3"/>
</dbReference>
<keyword evidence="8" id="KW-0697">Rotamase</keyword>
<dbReference type="SUPFAM" id="SSF55120">
    <property type="entry name" value="Pseudouridine synthase"/>
    <property type="match status" value="1"/>
</dbReference>
<evidence type="ECO:0000256" key="8">
    <source>
        <dbReference type="ARBA" id="ARBA00023110"/>
    </source>
</evidence>
<name>A0A9P6USS8_9FUNG</name>
<dbReference type="PANTHER" id="PTHR21568:SF0">
    <property type="entry name" value="TRNA PSEUDOURIDINE SYNTHASE PUS10"/>
    <property type="match status" value="1"/>
</dbReference>
<dbReference type="InterPro" id="IPR002130">
    <property type="entry name" value="Cyclophilin-type_PPIase_dom"/>
</dbReference>
<dbReference type="InterPro" id="IPR011990">
    <property type="entry name" value="TPR-like_helical_dom_sf"/>
</dbReference>
<dbReference type="Pfam" id="PF13181">
    <property type="entry name" value="TPR_8"/>
    <property type="match status" value="1"/>
</dbReference>
<dbReference type="GO" id="GO:0160148">
    <property type="term" value="F:tRNA pseudouridine(55) synthase activity"/>
    <property type="evidence" value="ECO:0007669"/>
    <property type="project" value="UniProtKB-EC"/>
</dbReference>
<evidence type="ECO:0000256" key="6">
    <source>
        <dbReference type="ARBA" id="ARBA00022737"/>
    </source>
</evidence>
<dbReference type="InterPro" id="IPR020103">
    <property type="entry name" value="PsdUridine_synth_cat_dom_sf"/>
</dbReference>
<keyword evidence="5" id="KW-0819">tRNA processing</keyword>
<evidence type="ECO:0000259" key="15">
    <source>
        <dbReference type="PROSITE" id="PS50072"/>
    </source>
</evidence>
<evidence type="ECO:0000256" key="13">
    <source>
        <dbReference type="PROSITE-ProRule" id="PRU00339"/>
    </source>
</evidence>
<feature type="region of interest" description="Disordered" evidence="14">
    <location>
        <begin position="1"/>
        <end position="28"/>
    </location>
</feature>
<dbReference type="Gene3D" id="3.30.70.2510">
    <property type="match status" value="1"/>
</dbReference>
<dbReference type="Gene3D" id="3.30.70.3190">
    <property type="match status" value="1"/>
</dbReference>
<feature type="compositionally biased region" description="Basic and acidic residues" evidence="14">
    <location>
        <begin position="14"/>
        <end position="28"/>
    </location>
</feature>
<dbReference type="PANTHER" id="PTHR21568">
    <property type="entry name" value="TRNA PSEUDOURIDINE SYNTHASE PUS10"/>
    <property type="match status" value="1"/>
</dbReference>
<feature type="repeat" description="TPR" evidence="13">
    <location>
        <begin position="802"/>
        <end position="835"/>
    </location>
</feature>
<evidence type="ECO:0000256" key="1">
    <source>
        <dbReference type="ARBA" id="ARBA00000971"/>
    </source>
</evidence>
<sequence>MAMKHESSPSLLESDPKRTRLDSASSRDQDLKARLTSVLRGKDKLQSVIKNPSSVDALFQIPCCGRCMLKTLGVQDLVVYELPSKEIKQILLDLCIGSKPTPETCSTLADIEPICVACVGAVQFAEDYIAGIMARISAEAFVATTFNLTVTLPTSTLVRNHAAVVYMRKQLPEFQSALVELKDVFKQLICGPIERQTGMTMNASSEFTIQVSLRHEETADDHVFLSKMPESGLVIKSKRENRKNVMVGAGRPHIIKALSSVSDDRFSALGKVPPSSLLTRPELESVEFSRESVYMGGRYLKFTRDVSQTPWTAGTQVLAELSVSGIICPAIKDAHRADDFKFVTAGREDANVRMLGDGRPFYIELINPREPTLSSVAIRQLGLHINTILPEKVQVRSLTAIDAEDTKVIKEGEETKTKSYSALCWTSKPVDQAMIEAVNAYADKPFFVEQQTPIRVLQRRAQMIRKKQIHSLKAFPLEGHFLVVHLHTEAGTYIKEFVHSDLGRNQPSLASIIGCETDIMELDFADVVPKTAENFRALSTGEKGIGKSTGKPLTFKGAPFHRVIPEFMIQGGDFSEQNGTGGESIYGAKFEDENFDLKHDTPFLLSMANAGPGTNGSQFFITTVPTPHLDGKHVVFGKVLKGISVVREIERTPKGSNDTPLSPVIITNCGELAEGEDDGVASPDVGDKYADWPDDYEGPMEDKDLVAIAQDLKNLGNSFFKAKDYAKAMNKYKKAIRYLSEKPVFDDDDTPELIRDYYAVKIPCYLNRGFCALKLGQPELAIKDMTVVLEFDPQYPSEADKTKAYFRRGSAYVIRNDLESAKSDLEKAKKLSPKDGGVLKELEGVNAKLQAKREKEKKAYAKMFA</sequence>
<dbReference type="PROSITE" id="PS50072">
    <property type="entry name" value="CSA_PPIASE_2"/>
    <property type="match status" value="1"/>
</dbReference>
<evidence type="ECO:0000256" key="10">
    <source>
        <dbReference type="ARBA" id="ARBA00075270"/>
    </source>
</evidence>
<comment type="catalytic activity">
    <reaction evidence="1">
        <text>[protein]-peptidylproline (omega=180) = [protein]-peptidylproline (omega=0)</text>
        <dbReference type="Rhea" id="RHEA:16237"/>
        <dbReference type="Rhea" id="RHEA-COMP:10747"/>
        <dbReference type="Rhea" id="RHEA-COMP:10748"/>
        <dbReference type="ChEBI" id="CHEBI:83833"/>
        <dbReference type="ChEBI" id="CHEBI:83834"/>
        <dbReference type="EC" id="5.2.1.8"/>
    </reaction>
</comment>
<evidence type="ECO:0000256" key="4">
    <source>
        <dbReference type="ARBA" id="ARBA00013194"/>
    </source>
</evidence>
<dbReference type="Pfam" id="PF21237">
    <property type="entry name" value="Pus10_N_euk"/>
    <property type="match status" value="1"/>
</dbReference>
<keyword evidence="17" id="KW-1185">Reference proteome</keyword>
<dbReference type="InterPro" id="IPR039894">
    <property type="entry name" value="Pus10-like"/>
</dbReference>
<keyword evidence="9" id="KW-0413">Isomerase</keyword>
<evidence type="ECO:0000256" key="3">
    <source>
        <dbReference type="ARBA" id="ARBA00012787"/>
    </source>
</evidence>
<dbReference type="EMBL" id="JAAAIP010000410">
    <property type="protein sequence ID" value="KAG0317691.1"/>
    <property type="molecule type" value="Genomic_DNA"/>
</dbReference>
<evidence type="ECO:0000256" key="12">
    <source>
        <dbReference type="ARBA" id="ARBA00083669"/>
    </source>
</evidence>
<organism evidence="16 17">
    <name type="scientific">Dissophora globulifera</name>
    <dbReference type="NCBI Taxonomy" id="979702"/>
    <lineage>
        <taxon>Eukaryota</taxon>
        <taxon>Fungi</taxon>
        <taxon>Fungi incertae sedis</taxon>
        <taxon>Mucoromycota</taxon>
        <taxon>Mortierellomycotina</taxon>
        <taxon>Mortierellomycetes</taxon>
        <taxon>Mortierellales</taxon>
        <taxon>Mortierellaceae</taxon>
        <taxon>Dissophora</taxon>
    </lineage>
</organism>
<dbReference type="OrthoDB" id="271937at2759"/>
<dbReference type="PRINTS" id="PR00153">
    <property type="entry name" value="CSAPPISMRASE"/>
</dbReference>
<evidence type="ECO:0000313" key="17">
    <source>
        <dbReference type="Proteomes" id="UP000738325"/>
    </source>
</evidence>
<dbReference type="EC" id="5.2.1.8" evidence="4"/>
<evidence type="ECO:0000256" key="11">
    <source>
        <dbReference type="ARBA" id="ARBA00079393"/>
    </source>
</evidence>